<comment type="caution">
    <text evidence="2">The sequence shown here is derived from an EMBL/GenBank/DDBJ whole genome shotgun (WGS) entry which is preliminary data.</text>
</comment>
<name>A0A4C1YVF7_EUMVA</name>
<dbReference type="OrthoDB" id="7426446at2759"/>
<evidence type="ECO:0000313" key="3">
    <source>
        <dbReference type="Proteomes" id="UP000299102"/>
    </source>
</evidence>
<accession>A0A4C1YVF7</accession>
<evidence type="ECO:0000313" key="2">
    <source>
        <dbReference type="EMBL" id="GBP80128.1"/>
    </source>
</evidence>
<keyword evidence="3" id="KW-1185">Reference proteome</keyword>
<keyword evidence="1" id="KW-1133">Transmembrane helix</keyword>
<dbReference type="Proteomes" id="UP000299102">
    <property type="component" value="Unassembled WGS sequence"/>
</dbReference>
<keyword evidence="1" id="KW-0812">Transmembrane</keyword>
<organism evidence="2 3">
    <name type="scientific">Eumeta variegata</name>
    <name type="common">Bagworm moth</name>
    <name type="synonym">Eumeta japonica</name>
    <dbReference type="NCBI Taxonomy" id="151549"/>
    <lineage>
        <taxon>Eukaryota</taxon>
        <taxon>Metazoa</taxon>
        <taxon>Ecdysozoa</taxon>
        <taxon>Arthropoda</taxon>
        <taxon>Hexapoda</taxon>
        <taxon>Insecta</taxon>
        <taxon>Pterygota</taxon>
        <taxon>Neoptera</taxon>
        <taxon>Endopterygota</taxon>
        <taxon>Lepidoptera</taxon>
        <taxon>Glossata</taxon>
        <taxon>Ditrysia</taxon>
        <taxon>Tineoidea</taxon>
        <taxon>Psychidae</taxon>
        <taxon>Oiketicinae</taxon>
        <taxon>Eumeta</taxon>
    </lineage>
</organism>
<evidence type="ECO:0000256" key="1">
    <source>
        <dbReference type="SAM" id="Phobius"/>
    </source>
</evidence>
<sequence>MAKYGKSRLHFDVDSLENIILKIGDRYDIKVVMCDEEDSQMRTLLLTSGLALLGGFVGRKLQGGHAGAVVGGAVGAACGLCIAAVSMRNVWQDLKEDSGVLLKRVYKHLLKLNITDYYDIENTMQCCTPWYQKLPGQERRCVYFQYSHVIDRHLVILDSPDGKKVLIKVDSNGQSSLSFCDRRQYVGRSLEGEYRTQRRESFSI</sequence>
<gene>
    <name evidence="2" type="ORF">EVAR_55997_1</name>
</gene>
<reference evidence="2 3" key="1">
    <citation type="journal article" date="2019" name="Commun. Biol.">
        <title>The bagworm genome reveals a unique fibroin gene that provides high tensile strength.</title>
        <authorList>
            <person name="Kono N."/>
            <person name="Nakamura H."/>
            <person name="Ohtoshi R."/>
            <person name="Tomita M."/>
            <person name="Numata K."/>
            <person name="Arakawa K."/>
        </authorList>
    </citation>
    <scope>NUCLEOTIDE SEQUENCE [LARGE SCALE GENOMIC DNA]</scope>
</reference>
<dbReference type="AlphaFoldDB" id="A0A4C1YVF7"/>
<proteinExistence type="predicted"/>
<dbReference type="EMBL" id="BGZK01001447">
    <property type="protein sequence ID" value="GBP80128.1"/>
    <property type="molecule type" value="Genomic_DNA"/>
</dbReference>
<feature type="transmembrane region" description="Helical" evidence="1">
    <location>
        <begin position="65"/>
        <end position="85"/>
    </location>
</feature>
<protein>
    <submittedName>
        <fullName evidence="2">Uncharacterized protein</fullName>
    </submittedName>
</protein>
<keyword evidence="1" id="KW-0472">Membrane</keyword>